<proteinExistence type="predicted"/>
<keyword evidence="3" id="KW-1185">Reference proteome</keyword>
<protein>
    <submittedName>
        <fullName evidence="2">Uncharacterized protein</fullName>
    </submittedName>
</protein>
<dbReference type="HOGENOM" id="CLU_2578053_0_0_1"/>
<feature type="compositionally biased region" description="Pro residues" evidence="1">
    <location>
        <begin position="71"/>
        <end position="81"/>
    </location>
</feature>
<name>A0A0E0PZ49_ORYRU</name>
<reference evidence="2" key="2">
    <citation type="submission" date="2015-06" db="UniProtKB">
        <authorList>
            <consortium name="EnsemblPlants"/>
        </authorList>
    </citation>
    <scope>IDENTIFICATION</scope>
</reference>
<evidence type="ECO:0000256" key="1">
    <source>
        <dbReference type="SAM" id="MobiDB-lite"/>
    </source>
</evidence>
<dbReference type="Gramene" id="ORUFI06G19480.1">
    <property type="protein sequence ID" value="ORUFI06G19480.1"/>
    <property type="gene ID" value="ORUFI06G19480"/>
</dbReference>
<feature type="compositionally biased region" description="Basic and acidic residues" evidence="1">
    <location>
        <begin position="21"/>
        <end position="37"/>
    </location>
</feature>
<feature type="region of interest" description="Disordered" evidence="1">
    <location>
        <begin position="1"/>
        <end position="81"/>
    </location>
</feature>
<sequence>MSGQTTAEVEKRERASRRRPWRECAERMAVRGREKGSTGKARRSPAAGPEVEHLARSNISAPELAIAPATTSPPFPPLPSR</sequence>
<dbReference type="EnsemblPlants" id="ORUFI06G19480.1">
    <property type="protein sequence ID" value="ORUFI06G19480.1"/>
    <property type="gene ID" value="ORUFI06G19480"/>
</dbReference>
<evidence type="ECO:0000313" key="2">
    <source>
        <dbReference type="EnsemblPlants" id="ORUFI06G19480.1"/>
    </source>
</evidence>
<organism evidence="2 3">
    <name type="scientific">Oryza rufipogon</name>
    <name type="common">Brownbeard rice</name>
    <name type="synonym">Asian wild rice</name>
    <dbReference type="NCBI Taxonomy" id="4529"/>
    <lineage>
        <taxon>Eukaryota</taxon>
        <taxon>Viridiplantae</taxon>
        <taxon>Streptophyta</taxon>
        <taxon>Embryophyta</taxon>
        <taxon>Tracheophyta</taxon>
        <taxon>Spermatophyta</taxon>
        <taxon>Magnoliopsida</taxon>
        <taxon>Liliopsida</taxon>
        <taxon>Poales</taxon>
        <taxon>Poaceae</taxon>
        <taxon>BOP clade</taxon>
        <taxon>Oryzoideae</taxon>
        <taxon>Oryzeae</taxon>
        <taxon>Oryzinae</taxon>
        <taxon>Oryza</taxon>
    </lineage>
</organism>
<dbReference type="Proteomes" id="UP000008022">
    <property type="component" value="Unassembled WGS sequence"/>
</dbReference>
<reference evidence="3" key="1">
    <citation type="submission" date="2013-06" db="EMBL/GenBank/DDBJ databases">
        <authorList>
            <person name="Zhao Q."/>
        </authorList>
    </citation>
    <scope>NUCLEOTIDE SEQUENCE</scope>
    <source>
        <strain evidence="3">cv. W1943</strain>
    </source>
</reference>
<accession>A0A0E0PZ49</accession>
<dbReference type="AlphaFoldDB" id="A0A0E0PZ49"/>
<evidence type="ECO:0000313" key="3">
    <source>
        <dbReference type="Proteomes" id="UP000008022"/>
    </source>
</evidence>